<dbReference type="EnsemblPlants" id="MELO3C000980.2.1">
    <property type="protein sequence ID" value="MELO3C000980.2.1"/>
    <property type="gene ID" value="MELO3C000980.2"/>
</dbReference>
<evidence type="ECO:0000313" key="2">
    <source>
        <dbReference type="EnsemblPlants" id="MELO3C000980.2.1"/>
    </source>
</evidence>
<reference evidence="2" key="1">
    <citation type="submission" date="2023-03" db="UniProtKB">
        <authorList>
            <consortium name="EnsemblPlants"/>
        </authorList>
    </citation>
    <scope>IDENTIFICATION</scope>
</reference>
<accession>A0A9I9CCN6</accession>
<dbReference type="AlphaFoldDB" id="A0A9I9CCN6"/>
<feature type="region of interest" description="Disordered" evidence="1">
    <location>
        <begin position="1"/>
        <end position="105"/>
    </location>
</feature>
<dbReference type="Gramene" id="MELO3C000980.2.1">
    <property type="protein sequence ID" value="MELO3C000980.2.1"/>
    <property type="gene ID" value="MELO3C000980.2"/>
</dbReference>
<protein>
    <submittedName>
        <fullName evidence="2">Uncharacterized protein</fullName>
    </submittedName>
</protein>
<feature type="compositionally biased region" description="Basic residues" evidence="1">
    <location>
        <begin position="57"/>
        <end position="67"/>
    </location>
</feature>
<proteinExistence type="predicted"/>
<feature type="compositionally biased region" description="Basic and acidic residues" evidence="1">
    <location>
        <begin position="71"/>
        <end position="80"/>
    </location>
</feature>
<organism evidence="2">
    <name type="scientific">Cucumis melo</name>
    <name type="common">Muskmelon</name>
    <dbReference type="NCBI Taxonomy" id="3656"/>
    <lineage>
        <taxon>Eukaryota</taxon>
        <taxon>Viridiplantae</taxon>
        <taxon>Streptophyta</taxon>
        <taxon>Embryophyta</taxon>
        <taxon>Tracheophyta</taxon>
        <taxon>Spermatophyta</taxon>
        <taxon>Magnoliopsida</taxon>
        <taxon>eudicotyledons</taxon>
        <taxon>Gunneridae</taxon>
        <taxon>Pentapetalae</taxon>
        <taxon>rosids</taxon>
        <taxon>fabids</taxon>
        <taxon>Cucurbitales</taxon>
        <taxon>Cucurbitaceae</taxon>
        <taxon>Benincaseae</taxon>
        <taxon>Cucumis</taxon>
    </lineage>
</organism>
<name>A0A9I9CCN6_CUCME</name>
<sequence length="105" mass="11384">AATLRAADARRRTPPPASNTNLGAGRSRAEPPSQPRRACKPKPELAETAEANQPRVCKSKPSRRRASSRVGRVDQADPRSRAPCLQPNSPRRVDLRKSSQPGRAA</sequence>
<evidence type="ECO:0000256" key="1">
    <source>
        <dbReference type="SAM" id="MobiDB-lite"/>
    </source>
</evidence>